<gene>
    <name evidence="2" type="ORF">LAX5112_01390</name>
</gene>
<sequence>MKTTWKRTSPDRDNDGTATTNALPGISARVYLENGGRHWYWFVNGKAAISRGQEDTKDGAKAAVEAEFERIAAER</sequence>
<evidence type="ECO:0000313" key="2">
    <source>
        <dbReference type="EMBL" id="CTQ67436.1"/>
    </source>
</evidence>
<evidence type="ECO:0000313" key="3">
    <source>
        <dbReference type="Proteomes" id="UP000053235"/>
    </source>
</evidence>
<dbReference type="Proteomes" id="UP000053235">
    <property type="component" value="Unassembled WGS sequence"/>
</dbReference>
<dbReference type="OrthoDB" id="7872933at2"/>
<evidence type="ECO:0008006" key="4">
    <source>
        <dbReference type="Google" id="ProtNLM"/>
    </source>
</evidence>
<organism evidence="2 3">
    <name type="scientific">Roseibium alexandrii</name>
    <dbReference type="NCBI Taxonomy" id="388408"/>
    <lineage>
        <taxon>Bacteria</taxon>
        <taxon>Pseudomonadati</taxon>
        <taxon>Pseudomonadota</taxon>
        <taxon>Alphaproteobacteria</taxon>
        <taxon>Hyphomicrobiales</taxon>
        <taxon>Stappiaceae</taxon>
        <taxon>Roseibium</taxon>
    </lineage>
</organism>
<accession>A0A0M6ZYZ5</accession>
<feature type="region of interest" description="Disordered" evidence="1">
    <location>
        <begin position="1"/>
        <end position="22"/>
    </location>
</feature>
<dbReference type="STRING" id="388408.LAX5112_01390"/>
<evidence type="ECO:0000256" key="1">
    <source>
        <dbReference type="SAM" id="MobiDB-lite"/>
    </source>
</evidence>
<dbReference type="EMBL" id="CXWD01000004">
    <property type="protein sequence ID" value="CTQ67436.1"/>
    <property type="molecule type" value="Genomic_DNA"/>
</dbReference>
<proteinExistence type="predicted"/>
<protein>
    <recommendedName>
        <fullName evidence="4">DUF1508 domain-containing protein</fullName>
    </recommendedName>
</protein>
<dbReference type="RefSeq" id="WP_055671192.1">
    <property type="nucleotide sequence ID" value="NZ_CXWD01000004.1"/>
</dbReference>
<dbReference type="AlphaFoldDB" id="A0A0M6ZYZ5"/>
<reference evidence="3" key="1">
    <citation type="submission" date="2015-07" db="EMBL/GenBank/DDBJ databases">
        <authorList>
            <person name="Rodrigo-Torres Lidia"/>
            <person name="Arahal R.David."/>
        </authorList>
    </citation>
    <scope>NUCLEOTIDE SEQUENCE [LARGE SCALE GENOMIC DNA]</scope>
    <source>
        <strain evidence="3">CECT 5112</strain>
    </source>
</reference>
<keyword evidence="3" id="KW-1185">Reference proteome</keyword>
<name>A0A0M6ZYZ5_9HYPH</name>